<dbReference type="SUPFAM" id="SSF55729">
    <property type="entry name" value="Acyl-CoA N-acyltransferases (Nat)"/>
    <property type="match status" value="1"/>
</dbReference>
<dbReference type="Gene3D" id="3.40.630.30">
    <property type="match status" value="1"/>
</dbReference>
<organism evidence="4 5">
    <name type="scientific">Kutzneria kofuensis</name>
    <dbReference type="NCBI Taxonomy" id="103725"/>
    <lineage>
        <taxon>Bacteria</taxon>
        <taxon>Bacillati</taxon>
        <taxon>Actinomycetota</taxon>
        <taxon>Actinomycetes</taxon>
        <taxon>Pseudonocardiales</taxon>
        <taxon>Pseudonocardiaceae</taxon>
        <taxon>Kutzneria</taxon>
    </lineage>
</organism>
<dbReference type="InterPro" id="IPR000182">
    <property type="entry name" value="GNAT_dom"/>
</dbReference>
<evidence type="ECO:0000313" key="4">
    <source>
        <dbReference type="EMBL" id="MBB5895950.1"/>
    </source>
</evidence>
<dbReference type="CDD" id="cd04301">
    <property type="entry name" value="NAT_SF"/>
    <property type="match status" value="1"/>
</dbReference>
<dbReference type="Pfam" id="PF00583">
    <property type="entry name" value="Acetyltransf_1"/>
    <property type="match status" value="1"/>
</dbReference>
<name>A0A7W9KNP8_9PSEU</name>
<dbReference type="GO" id="GO:0102971">
    <property type="term" value="F:phosphinothricin N-acetyltransferase activity"/>
    <property type="evidence" value="ECO:0007669"/>
    <property type="project" value="UniProtKB-EC"/>
</dbReference>
<dbReference type="PANTHER" id="PTHR43072:SF23">
    <property type="entry name" value="UPF0039 PROTEIN C11D3.02C"/>
    <property type="match status" value="1"/>
</dbReference>
<dbReference type="RefSeq" id="WP_221338233.1">
    <property type="nucleotide sequence ID" value="NZ_JACHIR010000001.1"/>
</dbReference>
<dbReference type="EMBL" id="JACHIR010000001">
    <property type="protein sequence ID" value="MBB5895950.1"/>
    <property type="molecule type" value="Genomic_DNA"/>
</dbReference>
<keyword evidence="1 4" id="KW-0808">Transferase</keyword>
<dbReference type="EC" id="2.3.1.183" evidence="4"/>
<protein>
    <submittedName>
        <fullName evidence="4">Phosphinothricin acetyltransferase</fullName>
        <ecNumber evidence="4">2.3.1.183</ecNumber>
    </submittedName>
</protein>
<evidence type="ECO:0000256" key="1">
    <source>
        <dbReference type="ARBA" id="ARBA00022679"/>
    </source>
</evidence>
<dbReference type="Proteomes" id="UP000585638">
    <property type="component" value="Unassembled WGS sequence"/>
</dbReference>
<keyword evidence="2 4" id="KW-0012">Acyltransferase</keyword>
<gene>
    <name evidence="4" type="ORF">BJ998_007146</name>
</gene>
<dbReference type="AlphaFoldDB" id="A0A7W9KNP8"/>
<comment type="caution">
    <text evidence="4">The sequence shown here is derived from an EMBL/GenBank/DDBJ whole genome shotgun (WGS) entry which is preliminary data.</text>
</comment>
<keyword evidence="5" id="KW-1185">Reference proteome</keyword>
<reference evidence="4 5" key="1">
    <citation type="submission" date="2020-08" db="EMBL/GenBank/DDBJ databases">
        <title>Sequencing the genomes of 1000 actinobacteria strains.</title>
        <authorList>
            <person name="Klenk H.-P."/>
        </authorList>
    </citation>
    <scope>NUCLEOTIDE SEQUENCE [LARGE SCALE GENOMIC DNA]</scope>
    <source>
        <strain evidence="4 5">DSM 43851</strain>
    </source>
</reference>
<dbReference type="PROSITE" id="PS51186">
    <property type="entry name" value="GNAT"/>
    <property type="match status" value="1"/>
</dbReference>
<proteinExistence type="predicted"/>
<evidence type="ECO:0000256" key="2">
    <source>
        <dbReference type="ARBA" id="ARBA00023315"/>
    </source>
</evidence>
<dbReference type="PANTHER" id="PTHR43072">
    <property type="entry name" value="N-ACETYLTRANSFERASE"/>
    <property type="match status" value="1"/>
</dbReference>
<accession>A0A7W9KNP8</accession>
<evidence type="ECO:0000259" key="3">
    <source>
        <dbReference type="PROSITE" id="PS51186"/>
    </source>
</evidence>
<evidence type="ECO:0000313" key="5">
    <source>
        <dbReference type="Proteomes" id="UP000585638"/>
    </source>
</evidence>
<sequence>MTYLHRTATPADLPAIVDIYNAAVLSRTSTADLDPITVESRREWLAEARHPTWVGYHPDDPGTVTGYLSFEPFLNGRRGYDVTLDLAIYLHPGHRGRGQGRDLLTAAIAYAPRLGARTLATTIFASNEPSLRLFRSHGFEEWGRLPAVADLDGERKDLVIVGRPL</sequence>
<dbReference type="InterPro" id="IPR016181">
    <property type="entry name" value="Acyl_CoA_acyltransferase"/>
</dbReference>
<feature type="domain" description="N-acetyltransferase" evidence="3">
    <location>
        <begin position="3"/>
        <end position="165"/>
    </location>
</feature>